<accession>A0ACB8X542</accession>
<protein>
    <submittedName>
        <fullName evidence="1">Uncharacterized protein</fullName>
    </submittedName>
</protein>
<evidence type="ECO:0000313" key="1">
    <source>
        <dbReference type="EMBL" id="KAI3375051.1"/>
    </source>
</evidence>
<name>A0ACB8X542_9TELE</name>
<organism evidence="1 2">
    <name type="scientific">Scortum barcoo</name>
    <name type="common">barcoo grunter</name>
    <dbReference type="NCBI Taxonomy" id="214431"/>
    <lineage>
        <taxon>Eukaryota</taxon>
        <taxon>Metazoa</taxon>
        <taxon>Chordata</taxon>
        <taxon>Craniata</taxon>
        <taxon>Vertebrata</taxon>
        <taxon>Euteleostomi</taxon>
        <taxon>Actinopterygii</taxon>
        <taxon>Neopterygii</taxon>
        <taxon>Teleostei</taxon>
        <taxon>Neoteleostei</taxon>
        <taxon>Acanthomorphata</taxon>
        <taxon>Eupercaria</taxon>
        <taxon>Centrarchiformes</taxon>
        <taxon>Terapontoidei</taxon>
        <taxon>Terapontidae</taxon>
        <taxon>Scortum</taxon>
    </lineage>
</organism>
<reference evidence="1" key="1">
    <citation type="submission" date="2022-04" db="EMBL/GenBank/DDBJ databases">
        <title>Jade perch genome.</title>
        <authorList>
            <person name="Chao B."/>
        </authorList>
    </citation>
    <scope>NUCLEOTIDE SEQUENCE</scope>
    <source>
        <strain evidence="1">CB-2022</strain>
    </source>
</reference>
<comment type="caution">
    <text evidence="1">The sequence shown here is derived from an EMBL/GenBank/DDBJ whole genome shotgun (WGS) entry which is preliminary data.</text>
</comment>
<dbReference type="Proteomes" id="UP000831701">
    <property type="component" value="Chromosome 3"/>
</dbReference>
<evidence type="ECO:0000313" key="2">
    <source>
        <dbReference type="Proteomes" id="UP000831701"/>
    </source>
</evidence>
<proteinExistence type="predicted"/>
<keyword evidence="2" id="KW-1185">Reference proteome</keyword>
<gene>
    <name evidence="1" type="ORF">L3Q82_021571</name>
</gene>
<feature type="non-terminal residue" evidence="1">
    <location>
        <position position="1"/>
    </location>
</feature>
<dbReference type="EMBL" id="CM041533">
    <property type="protein sequence ID" value="KAI3375051.1"/>
    <property type="molecule type" value="Genomic_DNA"/>
</dbReference>
<sequence>PVSDVHRCGSGAGQRWAGLAGQLTAALKVSAMWLLRPTALLGLVGSRGTLRAMCAQVGDWQSAKTIYEFSAKDIDGNEVSLEKYRVNYTQLAGMHASYAEKGLRILGFPCNQFGGQEPGTDAEIKEFAKGYNAEFDLFSKIDVNGDNAHPLWKWMKAQPKGKGTLGNNIKWNFTKFLINREGQVVKRYGPTDDPSVSFIFLYSAKRVQITEMPSPFGAGPAHEKKIGHRRVDASGETTYKKTTSSALQGAIQLGIGYTVGNLSSKPERDVLMQDFYVVESIFFPSEGSNLTPAHHYPDFRFKTYAPVAFRYFRELFGIRPDDYMYSLCNEQLIELTNPGASGSIFYVTRDDEFIIKTVQHKEAEFLQKLLPGYYMNLNQNPRTLLPKFFGLYCVQCGGKNIRVVVMNNILPRSVRMHLKFDLKGSTYKRRASKKEREKSKPTFKDLDFLSDVPEGLTLDQDTYSALVKTLQRDCLVLESFKIMDYSLLLGIHNKTQAEREHQSQGSPAGGVDEKRRAAQRALYSTAMESIQGGSTCRDTLDHDDTMGGIPAVGGKGERLLLFIGIIDILQSYRMIKKLEHSWKSLIHDGPLFSIANSDPPLSQDTVSVHRPGFYAERFYKFCSTIVFKKSCSLRSSPSKKGRGALSMSKSSAGTSSAGQRPSLTDERQENLDNMENLRGARGFPMLEDNGRREPPCTPPSFEDATTASIATTLSSNNSLPTTPFDTPEHPRYRRQMHSPSVVRSQKAEVHGEKQDTITVEVELSKIPKSTELTQLTEKTSPSQSPDHQPRVIASSTPPSLSPSSACSSSTLPPSFLSSSPAAQSAGQSSSTLSSSIRPSTKPLTSPTSAQFSALSPPTPRLAAPSRLSASAANTSTLPPASAFIPICPASPQSSAQSSSHQLPSTPPSSHPPSPQVQCSAGAARACACNQLSVSSSHNSLDGEVPVSDIYFYADGRYWVYSPVLGRRKLNSSSSYNPTQVFQEHHFFLQRAHLDTSSSSAVSRYSQRVLKPGLDVNRRPVSHL</sequence>